<dbReference type="AlphaFoldDB" id="E6TZS9"/>
<keyword evidence="1" id="KW-0472">Membrane</keyword>
<evidence type="ECO:0000313" key="2">
    <source>
        <dbReference type="EMBL" id="ADU31385.1"/>
    </source>
</evidence>
<dbReference type="NCBIfam" id="TIGR02867">
    <property type="entry name" value="spore_II_P"/>
    <property type="match status" value="1"/>
</dbReference>
<sequence>MGSKDDKDIIDSLRRNKDSILIRKGFEKELEENLVHRFTRKNKNKLLVPGIVTIVASIVFFLLVISSDNVFEEQQTLTNTEEPLVYIYHTHTHESFFPELDWKDDNALATAYDKTVNVTLLGKHLGETLESKGIPVLWDDTDYTKMLEEQNLEYTESYNVARENINTVLNNHHSIKMLLDIHRDSLPRNITTTTINDEEVAKIGFIVSENHFNYEKNAEFAKQLHELLEERYPELSRGVLLLASTDRNYNQDLHDKSILIDIGGVYNTLEEVKQSAEYLAEIISEILNDNN</sequence>
<dbReference type="Proteomes" id="UP000001401">
    <property type="component" value="Chromosome"/>
</dbReference>
<name>E6TZS9_EVAC2</name>
<keyword evidence="1" id="KW-0812">Transmembrane</keyword>
<feature type="transmembrane region" description="Helical" evidence="1">
    <location>
        <begin position="46"/>
        <end position="65"/>
    </location>
</feature>
<gene>
    <name evidence="2" type="ordered locus">Bcell_3142</name>
</gene>
<dbReference type="EMBL" id="CP002394">
    <property type="protein sequence ID" value="ADU31385.1"/>
    <property type="molecule type" value="Genomic_DNA"/>
</dbReference>
<keyword evidence="3" id="KW-1185">Reference proteome</keyword>
<dbReference type="RefSeq" id="WP_013489716.1">
    <property type="nucleotide sequence ID" value="NC_014829.1"/>
</dbReference>
<dbReference type="Pfam" id="PF07454">
    <property type="entry name" value="SpoIIP"/>
    <property type="match status" value="1"/>
</dbReference>
<dbReference type="KEGG" id="bco:Bcell_3142"/>
<dbReference type="STRING" id="649639.Bcell_3142"/>
<reference evidence="2 3" key="1">
    <citation type="submission" date="2010-12" db="EMBL/GenBank/DDBJ databases">
        <title>Complete sequence of Bacillus cellulosilyticus DSM 2522.</title>
        <authorList>
            <consortium name="US DOE Joint Genome Institute"/>
            <person name="Lucas S."/>
            <person name="Copeland A."/>
            <person name="Lapidus A."/>
            <person name="Cheng J.-F."/>
            <person name="Bruce D."/>
            <person name="Goodwin L."/>
            <person name="Pitluck S."/>
            <person name="Chertkov O."/>
            <person name="Detter J.C."/>
            <person name="Han C."/>
            <person name="Tapia R."/>
            <person name="Land M."/>
            <person name="Hauser L."/>
            <person name="Jeffries C."/>
            <person name="Kyrpides N."/>
            <person name="Ivanova N."/>
            <person name="Mikhailova N."/>
            <person name="Brumm P."/>
            <person name="Mead D."/>
            <person name="Woyke T."/>
        </authorList>
    </citation>
    <scope>NUCLEOTIDE SEQUENCE [LARGE SCALE GENOMIC DNA]</scope>
    <source>
        <strain evidence="3">ATCC 21833 / DSM 2522 / FERM P-1141 / JCM 9156 / N-4</strain>
    </source>
</reference>
<accession>E6TZS9</accession>
<organism evidence="2 3">
    <name type="scientific">Evansella cellulosilytica (strain ATCC 21833 / DSM 2522 / FERM P-1141 / JCM 9156 / N-4)</name>
    <name type="common">Bacillus cellulosilyticus</name>
    <dbReference type="NCBI Taxonomy" id="649639"/>
    <lineage>
        <taxon>Bacteria</taxon>
        <taxon>Bacillati</taxon>
        <taxon>Bacillota</taxon>
        <taxon>Bacilli</taxon>
        <taxon>Bacillales</taxon>
        <taxon>Bacillaceae</taxon>
        <taxon>Evansella</taxon>
    </lineage>
</organism>
<dbReference type="eggNOG" id="COG0860">
    <property type="taxonomic scope" value="Bacteria"/>
</dbReference>
<proteinExistence type="predicted"/>
<keyword evidence="1" id="KW-1133">Transmembrane helix</keyword>
<dbReference type="InterPro" id="IPR010897">
    <property type="entry name" value="Spore_II_P"/>
</dbReference>
<protein>
    <submittedName>
        <fullName evidence="2">Stage II sporulation protein P</fullName>
    </submittedName>
</protein>
<dbReference type="OrthoDB" id="1633470at2"/>
<evidence type="ECO:0000256" key="1">
    <source>
        <dbReference type="SAM" id="Phobius"/>
    </source>
</evidence>
<evidence type="ECO:0000313" key="3">
    <source>
        <dbReference type="Proteomes" id="UP000001401"/>
    </source>
</evidence>
<dbReference type="HOGENOM" id="CLU_905051_0_0_9"/>